<protein>
    <submittedName>
        <fullName evidence="1">Methyltransferase domain-containing protein</fullName>
    </submittedName>
</protein>
<organism evidence="1 2">
    <name type="scientific">Chitinophaga eiseniae</name>
    <dbReference type="NCBI Taxonomy" id="634771"/>
    <lineage>
        <taxon>Bacteria</taxon>
        <taxon>Pseudomonadati</taxon>
        <taxon>Bacteroidota</taxon>
        <taxon>Chitinophagia</taxon>
        <taxon>Chitinophagales</taxon>
        <taxon>Chitinophagaceae</taxon>
        <taxon>Chitinophaga</taxon>
    </lineage>
</organism>
<reference evidence="2" key="1">
    <citation type="submission" date="2017-02" db="EMBL/GenBank/DDBJ databases">
        <authorList>
            <person name="Varghese N."/>
            <person name="Submissions S."/>
        </authorList>
    </citation>
    <scope>NUCLEOTIDE SEQUENCE [LARGE SCALE GENOMIC DNA]</scope>
    <source>
        <strain evidence="2">DSM 22224</strain>
    </source>
</reference>
<dbReference type="AlphaFoldDB" id="A0A1T4SNT2"/>
<evidence type="ECO:0000313" key="2">
    <source>
        <dbReference type="Proteomes" id="UP000190367"/>
    </source>
</evidence>
<dbReference type="SUPFAM" id="SSF53335">
    <property type="entry name" value="S-adenosyl-L-methionine-dependent methyltransferases"/>
    <property type="match status" value="1"/>
</dbReference>
<dbReference type="GO" id="GO:0032259">
    <property type="term" value="P:methylation"/>
    <property type="evidence" value="ECO:0007669"/>
    <property type="project" value="UniProtKB-KW"/>
</dbReference>
<keyword evidence="1" id="KW-0489">Methyltransferase</keyword>
<gene>
    <name evidence="1" type="ORF">SAMN04488128_103188</name>
</gene>
<dbReference type="Gene3D" id="3.40.50.150">
    <property type="entry name" value="Vaccinia Virus protein VP39"/>
    <property type="match status" value="1"/>
</dbReference>
<sequence>MLEIGYGGYEDPNAGGESARMWKEWAPGLELTVVDIHQKENIPDGVRFVCGPQASLDTYYELNTRWDAIIDDGSHYNQDIIKTFELLWPVLESGGLYIVEDTHSSYDPYYADSCSIPVPKSSISTGTAMEYFTELAHQVNKAFFHEQYHQPYDIGFIHFYEDLIIIKKA</sequence>
<accession>A0A1T4SNT2</accession>
<dbReference type="RefSeq" id="WP_078670562.1">
    <property type="nucleotide sequence ID" value="NZ_FUWZ01000003.1"/>
</dbReference>
<dbReference type="EMBL" id="FUWZ01000003">
    <property type="protein sequence ID" value="SKA29899.1"/>
    <property type="molecule type" value="Genomic_DNA"/>
</dbReference>
<dbReference type="Proteomes" id="UP000190367">
    <property type="component" value="Unassembled WGS sequence"/>
</dbReference>
<dbReference type="GO" id="GO:0008168">
    <property type="term" value="F:methyltransferase activity"/>
    <property type="evidence" value="ECO:0007669"/>
    <property type="project" value="UniProtKB-KW"/>
</dbReference>
<dbReference type="OrthoDB" id="9816564at2"/>
<proteinExistence type="predicted"/>
<dbReference type="STRING" id="634771.SAMN04488128_103188"/>
<name>A0A1T4SNT2_9BACT</name>
<evidence type="ECO:0000313" key="1">
    <source>
        <dbReference type="EMBL" id="SKA29899.1"/>
    </source>
</evidence>
<keyword evidence="2" id="KW-1185">Reference proteome</keyword>
<dbReference type="InterPro" id="IPR029063">
    <property type="entry name" value="SAM-dependent_MTases_sf"/>
</dbReference>
<keyword evidence="1" id="KW-0808">Transferase</keyword>